<proteinExistence type="predicted"/>
<sequence length="83" mass="9168">MSRVDMHKHIRYNTVLTVKTCSDTVLLFGPAHPSKTCTNAIPAAPNSPRHRHGTVAGLLCQSMLEPVFTLTYPTQPLSRPLSR</sequence>
<accession>U4LD70</accession>
<dbReference type="EMBL" id="HF936658">
    <property type="protein sequence ID" value="CCX17452.1"/>
    <property type="molecule type" value="Genomic_DNA"/>
</dbReference>
<organism evidence="1 2">
    <name type="scientific">Pyronema omphalodes (strain CBS 100304)</name>
    <name type="common">Pyronema confluens</name>
    <dbReference type="NCBI Taxonomy" id="1076935"/>
    <lineage>
        <taxon>Eukaryota</taxon>
        <taxon>Fungi</taxon>
        <taxon>Dikarya</taxon>
        <taxon>Ascomycota</taxon>
        <taxon>Pezizomycotina</taxon>
        <taxon>Pezizomycetes</taxon>
        <taxon>Pezizales</taxon>
        <taxon>Pyronemataceae</taxon>
        <taxon>Pyronema</taxon>
    </lineage>
</organism>
<keyword evidence="2" id="KW-1185">Reference proteome</keyword>
<dbReference type="Proteomes" id="UP000018144">
    <property type="component" value="Unassembled WGS sequence"/>
</dbReference>
<name>U4LD70_PYROM</name>
<evidence type="ECO:0000313" key="1">
    <source>
        <dbReference type="EMBL" id="CCX17452.1"/>
    </source>
</evidence>
<protein>
    <submittedName>
        <fullName evidence="1">Uncharacterized protein</fullName>
    </submittedName>
</protein>
<reference evidence="1 2" key="1">
    <citation type="journal article" date="2013" name="PLoS Genet.">
        <title>The genome and development-dependent transcriptomes of Pyronema confluens: a window into fungal evolution.</title>
        <authorList>
            <person name="Traeger S."/>
            <person name="Altegoer F."/>
            <person name="Freitag M."/>
            <person name="Gabaldon T."/>
            <person name="Kempken F."/>
            <person name="Kumar A."/>
            <person name="Marcet-Houben M."/>
            <person name="Poggeler S."/>
            <person name="Stajich J.E."/>
            <person name="Nowrousian M."/>
        </authorList>
    </citation>
    <scope>NUCLEOTIDE SEQUENCE [LARGE SCALE GENOMIC DNA]</scope>
    <source>
        <strain evidence="2">CBS 100304</strain>
        <tissue evidence="1">Vegetative mycelium</tissue>
    </source>
</reference>
<evidence type="ECO:0000313" key="2">
    <source>
        <dbReference type="Proteomes" id="UP000018144"/>
    </source>
</evidence>
<dbReference type="AlphaFoldDB" id="U4LD70"/>
<gene>
    <name evidence="1" type="ORF">PCON_04456</name>
</gene>